<dbReference type="SUPFAM" id="SSF52980">
    <property type="entry name" value="Restriction endonuclease-like"/>
    <property type="match status" value="1"/>
</dbReference>
<accession>A0A2U3AGV2</accession>
<keyword evidence="3" id="KW-1185">Reference proteome</keyword>
<evidence type="ECO:0008006" key="4">
    <source>
        <dbReference type="Google" id="ProtNLM"/>
    </source>
</evidence>
<reference evidence="2 3" key="1">
    <citation type="submission" date="2018-05" db="EMBL/GenBank/DDBJ databases">
        <title>Kurthia sibirica genome sequence.</title>
        <authorList>
            <person name="Maclea K.S."/>
            <person name="Goen A.E."/>
        </authorList>
    </citation>
    <scope>NUCLEOTIDE SEQUENCE [LARGE SCALE GENOMIC DNA]</scope>
    <source>
        <strain evidence="2 3">ATCC 49154</strain>
    </source>
</reference>
<feature type="coiled-coil region" evidence="1">
    <location>
        <begin position="123"/>
        <end position="157"/>
    </location>
</feature>
<comment type="caution">
    <text evidence="2">The sequence shown here is derived from an EMBL/GenBank/DDBJ whole genome shotgun (WGS) entry which is preliminary data.</text>
</comment>
<dbReference type="OrthoDB" id="2828561at2"/>
<dbReference type="Proteomes" id="UP000245938">
    <property type="component" value="Unassembled WGS sequence"/>
</dbReference>
<protein>
    <recommendedName>
        <fullName evidence="4">DNA repair protein MmcB-related protein</fullName>
    </recommendedName>
</protein>
<dbReference type="EMBL" id="QFVR01000031">
    <property type="protein sequence ID" value="PWI23724.1"/>
    <property type="molecule type" value="Genomic_DNA"/>
</dbReference>
<dbReference type="AlphaFoldDB" id="A0A2U3AGV2"/>
<sequence length="448" mass="53289">MKRGDNVITGKDSISLEVLDSFQQKMKLQEVADQFNLSLDQVKRLKRFFNHLVWIKEHVGEQSANQFAELGLKSLVLSRYVNKAAINGLLEILPLISADTKRDELLEYVRLYEAKQERVQSFRSAYEDYLAESEKRLVELNKQLRTLTRERNKIMAQYKFRKKYSKEISDLLLFYLAVLPDCYALRHRLHDGFKTRLRKLGVIEMNDEYVWEVKKLDLFVEEMERRLEKGYIYKYKGYENERYWAVYQHTQQEEFIEQEFKETKQKIKEIKMKQKANENKWKQALKQPFQTYEEASLGSDQLSAQEILTHRNMQNDTMKWLYSKGYVVCTEVTLPNGKRADVVGYKENHIVIVEVKASRSDYRRDKKWREYLPYCHEFYFYLGFVKSDYAVDSDANNCEANVLFQWINEIKLFNETPSPVIGECLDESVDEMKQIVARALSKRALVGW</sequence>
<organism evidence="2 3">
    <name type="scientific">Kurthia sibirica</name>
    <dbReference type="NCBI Taxonomy" id="202750"/>
    <lineage>
        <taxon>Bacteria</taxon>
        <taxon>Bacillati</taxon>
        <taxon>Bacillota</taxon>
        <taxon>Bacilli</taxon>
        <taxon>Bacillales</taxon>
        <taxon>Caryophanaceae</taxon>
        <taxon>Kurthia</taxon>
    </lineage>
</organism>
<evidence type="ECO:0000256" key="1">
    <source>
        <dbReference type="SAM" id="Coils"/>
    </source>
</evidence>
<name>A0A2U3AGV2_9BACL</name>
<gene>
    <name evidence="2" type="ORF">DEX24_15635</name>
</gene>
<evidence type="ECO:0000313" key="2">
    <source>
        <dbReference type="EMBL" id="PWI23724.1"/>
    </source>
</evidence>
<evidence type="ECO:0000313" key="3">
    <source>
        <dbReference type="Proteomes" id="UP000245938"/>
    </source>
</evidence>
<proteinExistence type="predicted"/>
<dbReference type="Pfam" id="PF06319">
    <property type="entry name" value="MmcB-like"/>
    <property type="match status" value="1"/>
</dbReference>
<dbReference type="InterPro" id="IPR009394">
    <property type="entry name" value="MmcB-like"/>
</dbReference>
<dbReference type="InterPro" id="IPR011335">
    <property type="entry name" value="Restrct_endonuc-II-like"/>
</dbReference>
<keyword evidence="1" id="KW-0175">Coiled coil</keyword>